<dbReference type="Pfam" id="PF13649">
    <property type="entry name" value="Methyltransf_25"/>
    <property type="match status" value="1"/>
</dbReference>
<evidence type="ECO:0000256" key="5">
    <source>
        <dbReference type="HAMAP-Rule" id="MF_00560"/>
    </source>
</evidence>
<comment type="similarity">
    <text evidence="5">Belongs to the methyltransferase superfamily. Tam family.</text>
</comment>
<dbReference type="Gene3D" id="1.10.150.290">
    <property type="entry name" value="S-adenosyl-L-methionine-dependent methyltransferases"/>
    <property type="match status" value="1"/>
</dbReference>
<dbReference type="InterPro" id="IPR023506">
    <property type="entry name" value="Trans-aconitate_MeTrfase"/>
</dbReference>
<dbReference type="HAMAP" id="MF_00560">
    <property type="entry name" value="Tran_acon_Me_trans"/>
    <property type="match status" value="1"/>
</dbReference>
<evidence type="ECO:0000256" key="4">
    <source>
        <dbReference type="ARBA" id="ARBA00022691"/>
    </source>
</evidence>
<dbReference type="InterPro" id="IPR023149">
    <property type="entry name" value="Trans_acon_MeTrfase_C"/>
</dbReference>
<dbReference type="PANTHER" id="PTHR43861:SF1">
    <property type="entry name" value="TRANS-ACONITATE 2-METHYLTRANSFERASE"/>
    <property type="match status" value="1"/>
</dbReference>
<comment type="subcellular location">
    <subcellularLocation>
        <location evidence="5">Cytoplasm</location>
    </subcellularLocation>
</comment>
<dbReference type="RefSeq" id="WP_169595595.1">
    <property type="nucleotide sequence ID" value="NZ_JABBGK010000011.1"/>
</dbReference>
<evidence type="ECO:0000259" key="6">
    <source>
        <dbReference type="Pfam" id="PF13649"/>
    </source>
</evidence>
<keyword evidence="1 5" id="KW-0963">Cytoplasm</keyword>
<dbReference type="GO" id="GO:0032259">
    <property type="term" value="P:methylation"/>
    <property type="evidence" value="ECO:0007669"/>
    <property type="project" value="UniProtKB-KW"/>
</dbReference>
<dbReference type="GO" id="GO:0005737">
    <property type="term" value="C:cytoplasm"/>
    <property type="evidence" value="ECO:0007669"/>
    <property type="project" value="UniProtKB-SubCell"/>
</dbReference>
<dbReference type="AlphaFoldDB" id="A0A7Y0FXX1"/>
<keyword evidence="8" id="KW-1185">Reference proteome</keyword>
<dbReference type="CDD" id="cd02440">
    <property type="entry name" value="AdoMet_MTases"/>
    <property type="match status" value="1"/>
</dbReference>
<dbReference type="PANTHER" id="PTHR43861">
    <property type="entry name" value="TRANS-ACONITATE 2-METHYLTRANSFERASE-RELATED"/>
    <property type="match status" value="1"/>
</dbReference>
<evidence type="ECO:0000313" key="7">
    <source>
        <dbReference type="EMBL" id="NML77023.1"/>
    </source>
</evidence>
<accession>A0A7Y0FXX1</accession>
<dbReference type="EMBL" id="JABBGK010000011">
    <property type="protein sequence ID" value="NML77023.1"/>
    <property type="molecule type" value="Genomic_DNA"/>
</dbReference>
<organism evidence="7 8">
    <name type="scientific">Rhizobium terricola</name>
    <dbReference type="NCBI Taxonomy" id="2728849"/>
    <lineage>
        <taxon>Bacteria</taxon>
        <taxon>Pseudomonadati</taxon>
        <taxon>Pseudomonadota</taxon>
        <taxon>Alphaproteobacteria</taxon>
        <taxon>Hyphomicrobiales</taxon>
        <taxon>Rhizobiaceae</taxon>
        <taxon>Rhizobium/Agrobacterium group</taxon>
        <taxon>Rhizobium</taxon>
    </lineage>
</organism>
<dbReference type="InterPro" id="IPR041698">
    <property type="entry name" value="Methyltransf_25"/>
</dbReference>
<dbReference type="Proteomes" id="UP000541470">
    <property type="component" value="Unassembled WGS sequence"/>
</dbReference>
<evidence type="ECO:0000313" key="8">
    <source>
        <dbReference type="Proteomes" id="UP000541470"/>
    </source>
</evidence>
<proteinExistence type="inferred from homology"/>
<dbReference type="Gene3D" id="3.40.50.150">
    <property type="entry name" value="Vaccinia Virus protein VP39"/>
    <property type="match status" value="1"/>
</dbReference>
<feature type="domain" description="Methyltransferase" evidence="6">
    <location>
        <begin position="34"/>
        <end position="123"/>
    </location>
</feature>
<dbReference type="NCBIfam" id="NF002463">
    <property type="entry name" value="PRK01683.1"/>
    <property type="match status" value="1"/>
</dbReference>
<name>A0A7Y0FXX1_9HYPH</name>
<comment type="catalytic activity">
    <reaction evidence="5">
        <text>trans-aconitate + S-adenosyl-L-methionine = (E)-3-(methoxycarbonyl)pent-2-enedioate + S-adenosyl-L-homocysteine</text>
        <dbReference type="Rhea" id="RHEA:14969"/>
        <dbReference type="ChEBI" id="CHEBI:15708"/>
        <dbReference type="ChEBI" id="CHEBI:57470"/>
        <dbReference type="ChEBI" id="CHEBI:57856"/>
        <dbReference type="ChEBI" id="CHEBI:59789"/>
        <dbReference type="EC" id="2.1.1.144"/>
    </reaction>
</comment>
<reference evidence="7 8" key="1">
    <citation type="submission" date="2020-04" db="EMBL/GenBank/DDBJ databases">
        <title>Rhizobium sp. S-51 isolated from soil.</title>
        <authorList>
            <person name="Dahal R.H."/>
        </authorList>
    </citation>
    <scope>NUCLEOTIDE SEQUENCE [LARGE SCALE GENOMIC DNA]</scope>
    <source>
        <strain evidence="7 8">S-51</strain>
    </source>
</reference>
<dbReference type="GO" id="GO:0030798">
    <property type="term" value="F:trans-aconitate 2-methyltransferase activity"/>
    <property type="evidence" value="ECO:0007669"/>
    <property type="project" value="UniProtKB-UniRule"/>
</dbReference>
<keyword evidence="3 5" id="KW-0808">Transferase</keyword>
<sequence>MAWSATQYLKFEEERTRPARDLLAQVPLEKATRIFDLGCGPGNSTELLIDRFGAAAVTGLDSDPDMLDKARARLPGTPFVKADLATWRPDQPADLFYANAVLQWLPDHLSLMERLLDHLAPGGVLAVQMPDNLDEPTHLLMEETGAAGPWAPAFAGGRLRRQRLPSPAAYLERLSRKATRVDVWHTVYYHPMANAEAIVEWVKGTGLRPYLDAAGPDNADAFLADYTARIARAYPPMADGRVLLRFPRLFVVAVKGEVR</sequence>
<gene>
    <name evidence="5 7" type="primary">tam</name>
    <name evidence="7" type="ORF">HHL25_23060</name>
</gene>
<keyword evidence="4 5" id="KW-0949">S-adenosyl-L-methionine</keyword>
<protein>
    <recommendedName>
        <fullName evidence="5">Trans-aconitate 2-methyltransferase</fullName>
        <ecNumber evidence="5">2.1.1.144</ecNumber>
    </recommendedName>
</protein>
<keyword evidence="2 5" id="KW-0489">Methyltransferase</keyword>
<comment type="caution">
    <text evidence="7">The sequence shown here is derived from an EMBL/GenBank/DDBJ whole genome shotgun (WGS) entry which is preliminary data.</text>
</comment>
<evidence type="ECO:0000256" key="2">
    <source>
        <dbReference type="ARBA" id="ARBA00022603"/>
    </source>
</evidence>
<evidence type="ECO:0000256" key="3">
    <source>
        <dbReference type="ARBA" id="ARBA00022679"/>
    </source>
</evidence>
<dbReference type="EC" id="2.1.1.144" evidence="5"/>
<comment type="function">
    <text evidence="5">Catalyzes the S-adenosylmethionine monomethyl esterification of trans-aconitate.</text>
</comment>
<dbReference type="InterPro" id="IPR029063">
    <property type="entry name" value="SAM-dependent_MTases_sf"/>
</dbReference>
<dbReference type="SUPFAM" id="SSF53335">
    <property type="entry name" value="S-adenosyl-L-methionine-dependent methyltransferases"/>
    <property type="match status" value="1"/>
</dbReference>
<evidence type="ECO:0000256" key="1">
    <source>
        <dbReference type="ARBA" id="ARBA00022490"/>
    </source>
</evidence>